<dbReference type="EMBL" id="JAGGLU010000012">
    <property type="protein sequence ID" value="MBP2058622.1"/>
    <property type="molecule type" value="Genomic_DNA"/>
</dbReference>
<accession>A0ABS4MH37</accession>
<name>A0ABS4MH37_9LACO</name>
<feature type="region of interest" description="Disordered" evidence="1">
    <location>
        <begin position="299"/>
        <end position="320"/>
    </location>
</feature>
<proteinExistence type="predicted"/>
<organism evidence="3 4">
    <name type="scientific">Lactobacillus colini</name>
    <dbReference type="NCBI Taxonomy" id="1819254"/>
    <lineage>
        <taxon>Bacteria</taxon>
        <taxon>Bacillati</taxon>
        <taxon>Bacillota</taxon>
        <taxon>Bacilli</taxon>
        <taxon>Lactobacillales</taxon>
        <taxon>Lactobacillaceae</taxon>
        <taxon>Lactobacillus</taxon>
    </lineage>
</organism>
<evidence type="ECO:0000313" key="4">
    <source>
        <dbReference type="Proteomes" id="UP001519292"/>
    </source>
</evidence>
<protein>
    <submittedName>
        <fullName evidence="3">Phage protein (TIGR02220 family)</fullName>
    </submittedName>
</protein>
<dbReference type="NCBIfam" id="TIGR02220">
    <property type="entry name" value="phg_TIGR02220"/>
    <property type="match status" value="1"/>
</dbReference>
<dbReference type="Pfam" id="PF09524">
    <property type="entry name" value="Phg_2220_C"/>
    <property type="match status" value="1"/>
</dbReference>
<comment type="caution">
    <text evidence="3">The sequence shown here is derived from an EMBL/GenBank/DDBJ whole genome shotgun (WGS) entry which is preliminary data.</text>
</comment>
<dbReference type="RefSeq" id="WP_209687354.1">
    <property type="nucleotide sequence ID" value="NZ_JAGGLU010000012.1"/>
</dbReference>
<feature type="compositionally biased region" description="Basic and acidic residues" evidence="1">
    <location>
        <begin position="303"/>
        <end position="313"/>
    </location>
</feature>
<dbReference type="InterPro" id="IPR011741">
    <property type="entry name" value="Phg_2220_C"/>
</dbReference>
<feature type="domain" description="Phage conserved hypothetical protein C-terminal" evidence="2">
    <location>
        <begin position="195"/>
        <end position="279"/>
    </location>
</feature>
<evidence type="ECO:0000259" key="2">
    <source>
        <dbReference type="Pfam" id="PF09524"/>
    </source>
</evidence>
<reference evidence="3 4" key="1">
    <citation type="submission" date="2021-03" db="EMBL/GenBank/DDBJ databases">
        <title>Genomic Encyclopedia of Type Strains, Phase IV (KMG-IV): sequencing the most valuable type-strain genomes for metagenomic binning, comparative biology and taxonomic classification.</title>
        <authorList>
            <person name="Goeker M."/>
        </authorList>
    </citation>
    <scope>NUCLEOTIDE SEQUENCE [LARGE SCALE GENOMIC DNA]</scope>
    <source>
        <strain evidence="3 4">DSM 101872</strain>
    </source>
</reference>
<sequence>MARRRMFSQLVVDTDNFMDLPATAKVLYFYLNMHADDDGFLSNPKTIKRMINASDDDLKILIAKGYILTFDDGAIVIRHWRIHNSIRKDRYSETVFQEDKAQLIIDSNGQYQLAKDVISAKNIEEDRHKTSEKGIDSKQVDQRYTNGQPVVAKRLPQVRLGKVRLSKDKDIYVESNDSDATRPKTKKEKIPYKKIIEYLNDKANRSFNPNTKAYRNLIRARWNDRTDINGHKLTPDEKLAQFKQVIDNKVAEWAGDEKMVNFLRPNTLFAASHFDDYLQPPVTVQNANQRQQRNTLTTGVDWDSYHPESERSAPKMSQEEINAIFRKYGKD</sequence>
<dbReference type="Proteomes" id="UP001519292">
    <property type="component" value="Unassembled WGS sequence"/>
</dbReference>
<evidence type="ECO:0000256" key="1">
    <source>
        <dbReference type="SAM" id="MobiDB-lite"/>
    </source>
</evidence>
<gene>
    <name evidence="3" type="ORF">J2Z60_001810</name>
</gene>
<keyword evidence="4" id="KW-1185">Reference proteome</keyword>
<evidence type="ECO:0000313" key="3">
    <source>
        <dbReference type="EMBL" id="MBP2058622.1"/>
    </source>
</evidence>